<dbReference type="InterPro" id="IPR011033">
    <property type="entry name" value="PRC_barrel-like_sf"/>
</dbReference>
<proteinExistence type="predicted"/>
<gene>
    <name evidence="2" type="ORF">CQS04_03415</name>
</gene>
<dbReference type="AlphaFoldDB" id="A0A2M9F392"/>
<dbReference type="EMBL" id="PCGR01000001">
    <property type="protein sequence ID" value="PJK17940.1"/>
    <property type="molecule type" value="Genomic_DNA"/>
</dbReference>
<sequence length="90" mass="10214">MVIFCSIIIRRSERIYFSELQQKRLIDQATGKIIGYIEDAEVNAQTGQVEGYVVSGSTRFFQKQGTDRFVTMSEVVSVGADFIFLKSVEH</sequence>
<dbReference type="Pfam" id="PF05239">
    <property type="entry name" value="PRC"/>
    <property type="match status" value="1"/>
</dbReference>
<reference evidence="2 3" key="1">
    <citation type="submission" date="2017-10" db="EMBL/GenBank/DDBJ databases">
        <title>Draft genome of Chryseomicrobium casticus sp. nov.</title>
        <authorList>
            <person name="Chakraborty R."/>
            <person name="Saha T."/>
        </authorList>
    </citation>
    <scope>NUCLEOTIDE SEQUENCE [LARGE SCALE GENOMIC DNA]</scope>
    <source>
        <strain evidence="2 3">ET03</strain>
    </source>
</reference>
<keyword evidence="3" id="KW-1185">Reference proteome</keyword>
<evidence type="ECO:0000259" key="1">
    <source>
        <dbReference type="Pfam" id="PF05239"/>
    </source>
</evidence>
<organism evidence="2 3">
    <name type="scientific">Chryseomicrobium excrementi</name>
    <dbReference type="NCBI Taxonomy" id="2041346"/>
    <lineage>
        <taxon>Bacteria</taxon>
        <taxon>Bacillati</taxon>
        <taxon>Bacillota</taxon>
        <taxon>Bacilli</taxon>
        <taxon>Bacillales</taxon>
        <taxon>Caryophanaceae</taxon>
        <taxon>Chryseomicrobium</taxon>
    </lineage>
</organism>
<dbReference type="SUPFAM" id="SSF50346">
    <property type="entry name" value="PRC-barrel domain"/>
    <property type="match status" value="1"/>
</dbReference>
<protein>
    <recommendedName>
        <fullName evidence="1">PRC-barrel domain-containing protein</fullName>
    </recommendedName>
</protein>
<dbReference type="Proteomes" id="UP000228680">
    <property type="component" value="Unassembled WGS sequence"/>
</dbReference>
<evidence type="ECO:0000313" key="2">
    <source>
        <dbReference type="EMBL" id="PJK17940.1"/>
    </source>
</evidence>
<comment type="caution">
    <text evidence="2">The sequence shown here is derived from an EMBL/GenBank/DDBJ whole genome shotgun (WGS) entry which is preliminary data.</text>
</comment>
<dbReference type="InterPro" id="IPR027275">
    <property type="entry name" value="PRC-brl_dom"/>
</dbReference>
<dbReference type="Gene3D" id="2.30.30.240">
    <property type="entry name" value="PRC-barrel domain"/>
    <property type="match status" value="1"/>
</dbReference>
<feature type="domain" description="PRC-barrel" evidence="1">
    <location>
        <begin position="14"/>
        <end position="88"/>
    </location>
</feature>
<accession>A0A2M9F392</accession>
<evidence type="ECO:0000313" key="3">
    <source>
        <dbReference type="Proteomes" id="UP000228680"/>
    </source>
</evidence>
<dbReference type="OrthoDB" id="2468688at2"/>
<name>A0A2M9F392_9BACL</name>